<evidence type="ECO:0000256" key="1">
    <source>
        <dbReference type="ARBA" id="ARBA00001966"/>
    </source>
</evidence>
<keyword evidence="8" id="KW-0411">Iron-sulfur</keyword>
<keyword evidence="7" id="KW-0408">Iron</keyword>
<dbReference type="AlphaFoldDB" id="A0A7G9W526"/>
<dbReference type="InterPro" id="IPR017900">
    <property type="entry name" value="4Fe4S_Fe_S_CS"/>
</dbReference>
<dbReference type="Proteomes" id="UP000516160">
    <property type="component" value="Chromosome"/>
</dbReference>
<dbReference type="GO" id="GO:0016491">
    <property type="term" value="F:oxidoreductase activity"/>
    <property type="evidence" value="ECO:0007669"/>
    <property type="project" value="UniProtKB-KW"/>
</dbReference>
<feature type="domain" description="4Fe-4S ferredoxin-type" evidence="10">
    <location>
        <begin position="38"/>
        <end position="61"/>
    </location>
</feature>
<evidence type="ECO:0000256" key="8">
    <source>
        <dbReference type="ARBA" id="ARBA00023014"/>
    </source>
</evidence>
<dbReference type="InterPro" id="IPR007197">
    <property type="entry name" value="rSAM"/>
</dbReference>
<dbReference type="InterPro" id="IPR023912">
    <property type="entry name" value="YjjW_bact"/>
</dbReference>
<keyword evidence="13" id="KW-1185">Reference proteome</keyword>
<evidence type="ECO:0000256" key="6">
    <source>
        <dbReference type="ARBA" id="ARBA00023002"/>
    </source>
</evidence>
<dbReference type="PROSITE" id="PS00198">
    <property type="entry name" value="4FE4S_FER_1"/>
    <property type="match status" value="1"/>
</dbReference>
<dbReference type="PIRSF" id="PIRSF000371">
    <property type="entry name" value="PFL_act_enz"/>
    <property type="match status" value="1"/>
</dbReference>
<sequence length="280" mass="31553">MNKGLVTKIIDFSFVDGPGNRMAIFLQGCNFNCGYCHNPETINKCIDCGICVSACQSGALKTINNKVIHNEEKCINCDQCISLCPHSSTPKAKYYTVEQLYKRILNVKDFIQGITISGGECTLQWQFIKELFEKIKGSLELTTFIDSNGYIEDIALDNLIPITDGFMLDLKGVSSEVHNSITEQPNHKVINSIEKIFKAGRMHELRYVVVPGVNDEENEIIKLGVLVNSLDRSIRTILIPFRNFGVKGRYRELDSPTKEKMEKIKDILIKQGLTKVIINN</sequence>
<dbReference type="PROSITE" id="PS01087">
    <property type="entry name" value="RADICAL_ACTIVATING"/>
    <property type="match status" value="1"/>
</dbReference>
<keyword evidence="5" id="KW-0479">Metal-binding</keyword>
<evidence type="ECO:0000256" key="9">
    <source>
        <dbReference type="ARBA" id="ARBA00047365"/>
    </source>
</evidence>
<dbReference type="InterPro" id="IPR034457">
    <property type="entry name" value="Organic_radical-activating"/>
</dbReference>
<keyword evidence="4" id="KW-0949">S-adenosyl-L-methionine</keyword>
<comment type="similarity">
    <text evidence="2">Belongs to the organic radical-activating enzymes family.</text>
</comment>
<dbReference type="PANTHER" id="PTHR30352">
    <property type="entry name" value="PYRUVATE FORMATE-LYASE-ACTIVATING ENZYME"/>
    <property type="match status" value="1"/>
</dbReference>
<dbReference type="SUPFAM" id="SSF54862">
    <property type="entry name" value="4Fe-4S ferredoxins"/>
    <property type="match status" value="1"/>
</dbReference>
<dbReference type="PANTHER" id="PTHR30352:SF13">
    <property type="entry name" value="GLYCYL-RADICAL ENZYME ACTIVATING ENZYME YJJW-RELATED"/>
    <property type="match status" value="1"/>
</dbReference>
<dbReference type="NCBIfam" id="TIGR04041">
    <property type="entry name" value="activase_YjjW"/>
    <property type="match status" value="1"/>
</dbReference>
<dbReference type="SFLD" id="SFLDS00029">
    <property type="entry name" value="Radical_SAM"/>
    <property type="match status" value="1"/>
</dbReference>
<dbReference type="InterPro" id="IPR013785">
    <property type="entry name" value="Aldolase_TIM"/>
</dbReference>
<dbReference type="Gene3D" id="3.30.70.20">
    <property type="match status" value="1"/>
</dbReference>
<dbReference type="Pfam" id="PF00037">
    <property type="entry name" value="Fer4"/>
    <property type="match status" value="2"/>
</dbReference>
<name>A0A7G9W526_ALKCA</name>
<dbReference type="EMBL" id="CP058559">
    <property type="protein sequence ID" value="QNO13788.1"/>
    <property type="molecule type" value="Genomic_DNA"/>
</dbReference>
<evidence type="ECO:0000256" key="3">
    <source>
        <dbReference type="ARBA" id="ARBA00022485"/>
    </source>
</evidence>
<dbReference type="Gene3D" id="3.20.20.70">
    <property type="entry name" value="Aldolase class I"/>
    <property type="match status" value="1"/>
</dbReference>
<protein>
    <submittedName>
        <fullName evidence="12">YjjW family glycine radical enzyme activase</fullName>
    </submittedName>
</protein>
<feature type="domain" description="4Fe-4S ferredoxin-type" evidence="10">
    <location>
        <begin position="65"/>
        <end position="94"/>
    </location>
</feature>
<dbReference type="SFLD" id="SFLDG01066">
    <property type="entry name" value="organic_radical-activating_enz"/>
    <property type="match status" value="1"/>
</dbReference>
<accession>A0A7G9W526</accession>
<keyword evidence="6" id="KW-0560">Oxidoreductase</keyword>
<evidence type="ECO:0000256" key="7">
    <source>
        <dbReference type="ARBA" id="ARBA00023004"/>
    </source>
</evidence>
<dbReference type="InterPro" id="IPR012839">
    <property type="entry name" value="Organic_radical_activase"/>
</dbReference>
<dbReference type="InterPro" id="IPR001989">
    <property type="entry name" value="Radical_activat_CS"/>
</dbReference>
<evidence type="ECO:0000256" key="4">
    <source>
        <dbReference type="ARBA" id="ARBA00022691"/>
    </source>
</evidence>
<evidence type="ECO:0000313" key="12">
    <source>
        <dbReference type="EMBL" id="QNO13788.1"/>
    </source>
</evidence>
<keyword evidence="3" id="KW-0004">4Fe-4S</keyword>
<dbReference type="GO" id="GO:0051539">
    <property type="term" value="F:4 iron, 4 sulfur cluster binding"/>
    <property type="evidence" value="ECO:0007669"/>
    <property type="project" value="UniProtKB-KW"/>
</dbReference>
<proteinExistence type="inferred from homology"/>
<comment type="cofactor">
    <cofactor evidence="1">
        <name>[4Fe-4S] cluster</name>
        <dbReference type="ChEBI" id="CHEBI:49883"/>
    </cofactor>
</comment>
<evidence type="ECO:0000259" key="10">
    <source>
        <dbReference type="PROSITE" id="PS51379"/>
    </source>
</evidence>
<dbReference type="PROSITE" id="PS51379">
    <property type="entry name" value="4FE4S_FER_2"/>
    <property type="match status" value="2"/>
</dbReference>
<dbReference type="InterPro" id="IPR058240">
    <property type="entry name" value="rSAM_sf"/>
</dbReference>
<dbReference type="PROSITE" id="PS51918">
    <property type="entry name" value="RADICAL_SAM"/>
    <property type="match status" value="1"/>
</dbReference>
<evidence type="ECO:0000313" key="13">
    <source>
        <dbReference type="Proteomes" id="UP000516160"/>
    </source>
</evidence>
<organism evidence="12 13">
    <name type="scientific">Alkalicella caledoniensis</name>
    <dbReference type="NCBI Taxonomy" id="2731377"/>
    <lineage>
        <taxon>Bacteria</taxon>
        <taxon>Bacillati</taxon>
        <taxon>Bacillota</taxon>
        <taxon>Clostridia</taxon>
        <taxon>Eubacteriales</taxon>
        <taxon>Proteinivoracaceae</taxon>
        <taxon>Alkalicella</taxon>
    </lineage>
</organism>
<comment type="catalytic activity">
    <reaction evidence="9">
        <text>glycyl-[protein] + reduced [flavodoxin] + S-adenosyl-L-methionine = glycin-2-yl radical-[protein] + semiquinone [flavodoxin] + 5'-deoxyadenosine + L-methionine + H(+)</text>
        <dbReference type="Rhea" id="RHEA:61976"/>
        <dbReference type="Rhea" id="RHEA-COMP:10622"/>
        <dbReference type="Rhea" id="RHEA-COMP:14480"/>
        <dbReference type="Rhea" id="RHEA-COMP:15993"/>
        <dbReference type="Rhea" id="RHEA-COMP:15994"/>
        <dbReference type="ChEBI" id="CHEBI:15378"/>
        <dbReference type="ChEBI" id="CHEBI:17319"/>
        <dbReference type="ChEBI" id="CHEBI:29947"/>
        <dbReference type="ChEBI" id="CHEBI:32722"/>
        <dbReference type="ChEBI" id="CHEBI:57618"/>
        <dbReference type="ChEBI" id="CHEBI:57844"/>
        <dbReference type="ChEBI" id="CHEBI:59789"/>
        <dbReference type="ChEBI" id="CHEBI:140311"/>
    </reaction>
</comment>
<gene>
    <name evidence="12" type="primary">yjjW</name>
    <name evidence="12" type="ORF">HYG86_02930</name>
</gene>
<dbReference type="GO" id="GO:0046872">
    <property type="term" value="F:metal ion binding"/>
    <property type="evidence" value="ECO:0007669"/>
    <property type="project" value="UniProtKB-KW"/>
</dbReference>
<reference evidence="12 13" key="1">
    <citation type="submission" date="2020-07" db="EMBL/GenBank/DDBJ databases">
        <title>Alkalicella. sp. LB2 genome.</title>
        <authorList>
            <person name="Postec A."/>
            <person name="Quemeneur M."/>
        </authorList>
    </citation>
    <scope>NUCLEOTIDE SEQUENCE [LARGE SCALE GENOMIC DNA]</scope>
    <source>
        <strain evidence="12 13">LB2</strain>
    </source>
</reference>
<dbReference type="InterPro" id="IPR040074">
    <property type="entry name" value="BssD/PflA/YjjW"/>
</dbReference>
<dbReference type="CDD" id="cd01335">
    <property type="entry name" value="Radical_SAM"/>
    <property type="match status" value="1"/>
</dbReference>
<dbReference type="SUPFAM" id="SSF102114">
    <property type="entry name" value="Radical SAM enzymes"/>
    <property type="match status" value="1"/>
</dbReference>
<dbReference type="SFLD" id="SFLDG01118">
    <property type="entry name" value="activating_enzymes__group_2"/>
    <property type="match status" value="1"/>
</dbReference>
<dbReference type="KEGG" id="acae:HYG86_02930"/>
<evidence type="ECO:0000256" key="2">
    <source>
        <dbReference type="ARBA" id="ARBA00009777"/>
    </source>
</evidence>
<evidence type="ECO:0000259" key="11">
    <source>
        <dbReference type="PROSITE" id="PS51918"/>
    </source>
</evidence>
<feature type="domain" description="Radical SAM core" evidence="11">
    <location>
        <begin position="15"/>
        <end position="279"/>
    </location>
</feature>
<dbReference type="Pfam" id="PF04055">
    <property type="entry name" value="Radical_SAM"/>
    <property type="match status" value="1"/>
</dbReference>
<dbReference type="SFLD" id="SFLDF00392">
    <property type="entry name" value="YjjI_activase"/>
    <property type="match status" value="1"/>
</dbReference>
<dbReference type="InterPro" id="IPR017896">
    <property type="entry name" value="4Fe4S_Fe-S-bd"/>
</dbReference>
<evidence type="ECO:0000256" key="5">
    <source>
        <dbReference type="ARBA" id="ARBA00022723"/>
    </source>
</evidence>
<dbReference type="RefSeq" id="WP_213167453.1">
    <property type="nucleotide sequence ID" value="NZ_CP058559.1"/>
</dbReference>